<dbReference type="Pfam" id="PF00348">
    <property type="entry name" value="polyprenyl_synt"/>
    <property type="match status" value="1"/>
</dbReference>
<dbReference type="PANTHER" id="PTHR43281:SF1">
    <property type="entry name" value="FARNESYL DIPHOSPHATE SYNTHASE"/>
    <property type="match status" value="1"/>
</dbReference>
<dbReference type="SUPFAM" id="SSF48576">
    <property type="entry name" value="Terpenoid synthases"/>
    <property type="match status" value="1"/>
</dbReference>
<dbReference type="InterPro" id="IPR008949">
    <property type="entry name" value="Isoprenoid_synthase_dom_sf"/>
</dbReference>
<proteinExistence type="inferred from homology"/>
<dbReference type="SFLD" id="SFLDS00005">
    <property type="entry name" value="Isoprenoid_Synthase_Type_I"/>
    <property type="match status" value="1"/>
</dbReference>
<dbReference type="NCBIfam" id="NF045485">
    <property type="entry name" value="FPPsyn"/>
    <property type="match status" value="1"/>
</dbReference>
<dbReference type="FunFam" id="1.10.600.10:FF:000001">
    <property type="entry name" value="Geranylgeranyl diphosphate synthase"/>
    <property type="match status" value="1"/>
</dbReference>
<reference evidence="13 14" key="1">
    <citation type="submission" date="2018-05" db="EMBL/GenBank/DDBJ databases">
        <title>Genomic Encyclopedia of Type Strains, Phase IV (KMG-IV): sequencing the most valuable type-strain genomes for metagenomic binning, comparative biology and taxonomic classification.</title>
        <authorList>
            <person name="Goeker M."/>
        </authorList>
    </citation>
    <scope>NUCLEOTIDE SEQUENCE [LARGE SCALE GENOMIC DNA]</scope>
    <source>
        <strain evidence="13 14">DSM 28556</strain>
    </source>
</reference>
<organism evidence="13 14">
    <name type="scientific">Pseudogracilibacillus auburnensis</name>
    <dbReference type="NCBI Taxonomy" id="1494959"/>
    <lineage>
        <taxon>Bacteria</taxon>
        <taxon>Bacillati</taxon>
        <taxon>Bacillota</taxon>
        <taxon>Bacilli</taxon>
        <taxon>Bacillales</taxon>
        <taxon>Bacillaceae</taxon>
        <taxon>Pseudogracilibacillus</taxon>
    </lineage>
</organism>
<dbReference type="GO" id="GO:0004337">
    <property type="term" value="F:(2E,6E)-farnesyl diphosphate synthase activity"/>
    <property type="evidence" value="ECO:0007669"/>
    <property type="project" value="UniProtKB-EC"/>
</dbReference>
<evidence type="ECO:0000256" key="3">
    <source>
        <dbReference type="ARBA" id="ARBA00012439"/>
    </source>
</evidence>
<keyword evidence="6" id="KW-0479">Metal-binding</keyword>
<evidence type="ECO:0000256" key="12">
    <source>
        <dbReference type="RuleBase" id="RU004466"/>
    </source>
</evidence>
<evidence type="ECO:0000313" key="13">
    <source>
        <dbReference type="EMBL" id="PXW85055.1"/>
    </source>
</evidence>
<comment type="similarity">
    <text evidence="2 12">Belongs to the FPP/GGPP synthase family.</text>
</comment>
<dbReference type="OrthoDB" id="9805316at2"/>
<keyword evidence="8" id="KW-0414">Isoprene biosynthesis</keyword>
<dbReference type="EC" id="2.5.1.10" evidence="3"/>
<evidence type="ECO:0000256" key="11">
    <source>
        <dbReference type="ARBA" id="ARBA00049399"/>
    </source>
</evidence>
<name>A0A2V3VYL9_9BACI</name>
<keyword evidence="7" id="KW-0460">Magnesium</keyword>
<dbReference type="InterPro" id="IPR053378">
    <property type="entry name" value="Prenyl_diphosphate_synthase"/>
</dbReference>
<sequence length="294" mass="32905">MSKSIDQFIEQGKKTIETELETILEGKNIPKNLYDSISYSLFAGGKRLRPILLLASFNTFSSHTKKVLKTAIALEMIHTYSLIHDDLPAMDDDDYRRGKLTNHRKFDEATAILAGDALLTYSFEIVAEDDELTDKEKTYIIQSLAKVSGPEGMVAGQILDIEGETKSVSLTELEKIHELKTGKLIMFAIVAGAYLGEASTEQQKHLRKFAYYLGLIFQVQDDILDVIGDPEKLGKPVGSDIENEKSTYPNLLGLDGAKAQKKKYEEEAIKSLQAANADDSHLLELLRYFSQRDH</sequence>
<comment type="catalytic activity">
    <reaction evidence="11">
        <text>isopentenyl diphosphate + (2E)-geranyl diphosphate = (2E,6E)-farnesyl diphosphate + diphosphate</text>
        <dbReference type="Rhea" id="RHEA:19361"/>
        <dbReference type="ChEBI" id="CHEBI:33019"/>
        <dbReference type="ChEBI" id="CHEBI:58057"/>
        <dbReference type="ChEBI" id="CHEBI:128769"/>
        <dbReference type="ChEBI" id="CHEBI:175763"/>
        <dbReference type="EC" id="2.5.1.10"/>
    </reaction>
</comment>
<evidence type="ECO:0000256" key="4">
    <source>
        <dbReference type="ARBA" id="ARBA00015100"/>
    </source>
</evidence>
<evidence type="ECO:0000256" key="2">
    <source>
        <dbReference type="ARBA" id="ARBA00006706"/>
    </source>
</evidence>
<dbReference type="Gene3D" id="1.10.600.10">
    <property type="entry name" value="Farnesyl Diphosphate Synthase"/>
    <property type="match status" value="1"/>
</dbReference>
<evidence type="ECO:0000256" key="7">
    <source>
        <dbReference type="ARBA" id="ARBA00022842"/>
    </source>
</evidence>
<dbReference type="Proteomes" id="UP000247978">
    <property type="component" value="Unassembled WGS sequence"/>
</dbReference>
<dbReference type="GO" id="GO:0005737">
    <property type="term" value="C:cytoplasm"/>
    <property type="evidence" value="ECO:0007669"/>
    <property type="project" value="UniProtKB-ARBA"/>
</dbReference>
<dbReference type="EMBL" id="QJJQ01000012">
    <property type="protein sequence ID" value="PXW85055.1"/>
    <property type="molecule type" value="Genomic_DNA"/>
</dbReference>
<dbReference type="GO" id="GO:0016114">
    <property type="term" value="P:terpenoid biosynthetic process"/>
    <property type="evidence" value="ECO:0007669"/>
    <property type="project" value="UniProtKB-ARBA"/>
</dbReference>
<keyword evidence="14" id="KW-1185">Reference proteome</keyword>
<evidence type="ECO:0000313" key="14">
    <source>
        <dbReference type="Proteomes" id="UP000247978"/>
    </source>
</evidence>
<dbReference type="RefSeq" id="WP_110396325.1">
    <property type="nucleotide sequence ID" value="NZ_JBHUHB010000001.1"/>
</dbReference>
<comment type="cofactor">
    <cofactor evidence="1">
        <name>Mg(2+)</name>
        <dbReference type="ChEBI" id="CHEBI:18420"/>
    </cofactor>
</comment>
<dbReference type="AlphaFoldDB" id="A0A2V3VYL9"/>
<dbReference type="PROSITE" id="PS00444">
    <property type="entry name" value="POLYPRENYL_SYNTHASE_2"/>
    <property type="match status" value="1"/>
</dbReference>
<dbReference type="InterPro" id="IPR033749">
    <property type="entry name" value="Polyprenyl_synt_CS"/>
</dbReference>
<evidence type="ECO:0000256" key="6">
    <source>
        <dbReference type="ARBA" id="ARBA00022723"/>
    </source>
</evidence>
<keyword evidence="5 12" id="KW-0808">Transferase</keyword>
<evidence type="ECO:0000256" key="8">
    <source>
        <dbReference type="ARBA" id="ARBA00023229"/>
    </source>
</evidence>
<dbReference type="InterPro" id="IPR000092">
    <property type="entry name" value="Polyprenyl_synt"/>
</dbReference>
<dbReference type="PROSITE" id="PS00723">
    <property type="entry name" value="POLYPRENYL_SYNTHASE_1"/>
    <property type="match status" value="1"/>
</dbReference>
<evidence type="ECO:0000256" key="10">
    <source>
        <dbReference type="ARBA" id="ARBA00032873"/>
    </source>
</evidence>
<accession>A0A2V3VYL9</accession>
<evidence type="ECO:0000256" key="1">
    <source>
        <dbReference type="ARBA" id="ARBA00001946"/>
    </source>
</evidence>
<dbReference type="GO" id="GO:0046872">
    <property type="term" value="F:metal ion binding"/>
    <property type="evidence" value="ECO:0007669"/>
    <property type="project" value="UniProtKB-KW"/>
</dbReference>
<comment type="caution">
    <text evidence="13">The sequence shown here is derived from an EMBL/GenBank/DDBJ whole genome shotgun (WGS) entry which is preliminary data.</text>
</comment>
<dbReference type="CDD" id="cd00685">
    <property type="entry name" value="Trans_IPPS_HT"/>
    <property type="match status" value="1"/>
</dbReference>
<dbReference type="SFLD" id="SFLDG01017">
    <property type="entry name" value="Polyprenyl_Transferase_Like"/>
    <property type="match status" value="1"/>
</dbReference>
<dbReference type="PANTHER" id="PTHR43281">
    <property type="entry name" value="FARNESYL DIPHOSPHATE SYNTHASE"/>
    <property type="match status" value="1"/>
</dbReference>
<protein>
    <recommendedName>
        <fullName evidence="4">Farnesyl diphosphate synthase</fullName>
        <ecNumber evidence="3">2.5.1.10</ecNumber>
    </recommendedName>
    <alternativeName>
        <fullName evidence="10">(2E,6E)-farnesyl diphosphate synthase</fullName>
    </alternativeName>
    <alternativeName>
        <fullName evidence="9">Geranyltranstransferase</fullName>
    </alternativeName>
</protein>
<evidence type="ECO:0000256" key="9">
    <source>
        <dbReference type="ARBA" id="ARBA00032380"/>
    </source>
</evidence>
<gene>
    <name evidence="13" type="ORF">DFR56_11232</name>
</gene>
<evidence type="ECO:0000256" key="5">
    <source>
        <dbReference type="ARBA" id="ARBA00022679"/>
    </source>
</evidence>